<dbReference type="Proteomes" id="UP000219559">
    <property type="component" value="Unassembled WGS sequence"/>
</dbReference>
<dbReference type="InterPro" id="IPR011990">
    <property type="entry name" value="TPR-like_helical_dom_sf"/>
</dbReference>
<dbReference type="RefSeq" id="WP_097441677.1">
    <property type="nucleotide sequence ID" value="NZ_NBWU01000001.1"/>
</dbReference>
<feature type="signal peptide" evidence="1">
    <location>
        <begin position="1"/>
        <end position="19"/>
    </location>
</feature>
<dbReference type="OrthoDB" id="1079187at2"/>
<accession>A0A2A4GDU7</accession>
<dbReference type="SUPFAM" id="SSF56935">
    <property type="entry name" value="Porins"/>
    <property type="match status" value="1"/>
</dbReference>
<dbReference type="SUPFAM" id="SSF48452">
    <property type="entry name" value="TPR-like"/>
    <property type="match status" value="1"/>
</dbReference>
<dbReference type="AlphaFoldDB" id="A0A2A4GDU7"/>
<reference evidence="2 3" key="1">
    <citation type="submission" date="2017-04" db="EMBL/GenBank/DDBJ databases">
        <title>A new member of the family Flavobacteriaceae isolated from ascidians.</title>
        <authorList>
            <person name="Chen L."/>
        </authorList>
    </citation>
    <scope>NUCLEOTIDE SEQUENCE [LARGE SCALE GENOMIC DNA]</scope>
    <source>
        <strain evidence="2 3">HQA918</strain>
    </source>
</reference>
<dbReference type="SUPFAM" id="SSF49464">
    <property type="entry name" value="Carboxypeptidase regulatory domain-like"/>
    <property type="match status" value="1"/>
</dbReference>
<dbReference type="InterPro" id="IPR008969">
    <property type="entry name" value="CarboxyPept-like_regulatory"/>
</dbReference>
<gene>
    <name evidence="2" type="ORF">B7P33_02330</name>
</gene>
<dbReference type="Pfam" id="PF13715">
    <property type="entry name" value="CarbopepD_reg_2"/>
    <property type="match status" value="1"/>
</dbReference>
<organism evidence="2 3">
    <name type="scientific">Sediminicola luteus</name>
    <dbReference type="NCBI Taxonomy" id="319238"/>
    <lineage>
        <taxon>Bacteria</taxon>
        <taxon>Pseudomonadati</taxon>
        <taxon>Bacteroidota</taxon>
        <taxon>Flavobacteriia</taxon>
        <taxon>Flavobacteriales</taxon>
        <taxon>Flavobacteriaceae</taxon>
        <taxon>Sediminicola</taxon>
    </lineage>
</organism>
<feature type="chain" id="PRO_5012969217" evidence="1">
    <location>
        <begin position="20"/>
        <end position="581"/>
    </location>
</feature>
<dbReference type="Gene3D" id="2.60.40.1120">
    <property type="entry name" value="Carboxypeptidase-like, regulatory domain"/>
    <property type="match status" value="1"/>
</dbReference>
<sequence length="581" mass="65255">MRFISFCALFLGLHMGIWAQNTKTIYGRITDQDIPKSGVSVQVQNSERGTTSDAEGKYSISAAEGDVLVFSHIGYVSKEIQIEDVTQVLNVSLSPEITELDDVTVEAQRLNLQEQLALEYDSNPSLIKTAYGIFDKRSAGYSLRILEERHINKSALTLADVINGKFAGVSSFCNTVTGYIVSRMRPMPTIFNQGLPIYDIDGQILTSLPCGLIAPANIIRIAVIPSTAGTNRYGSIASNGVIIINTNRYGRYKPKPAETSYTATYAQDARPYVSTANYTTTKSLQKLADPDSAFTALTKDVMGYCPNYHFALDQSLLFAKHWNRPDLALKVLDKTDALFQTNPEALKAKAYLLEEYGFMDEAHETYKSIYRLRPQYLQSQLDMAQSYLTVNEPEKAMDLYMRHKYLVSEGLFKTDSTGQSSIISTDYTNLMERYEWNNGLHLKTTKTKTKTTASNARWVLSWNDGEAEFDVEFVNPKGKTYVWSHSLDGNPDQIRYEKELGLSATSETIDGTLPGTWQVNITYLGNKKLTPTYFKLIEYTDYGTPWQEKTSQHFRLIEKGTKYRLTRLTITQTPAGNTGGQ</sequence>
<keyword evidence="3" id="KW-1185">Reference proteome</keyword>
<evidence type="ECO:0000313" key="2">
    <source>
        <dbReference type="EMBL" id="PCE66156.1"/>
    </source>
</evidence>
<dbReference type="EMBL" id="NBWU01000001">
    <property type="protein sequence ID" value="PCE66156.1"/>
    <property type="molecule type" value="Genomic_DNA"/>
</dbReference>
<evidence type="ECO:0000256" key="1">
    <source>
        <dbReference type="SAM" id="SignalP"/>
    </source>
</evidence>
<evidence type="ECO:0000313" key="3">
    <source>
        <dbReference type="Proteomes" id="UP000219559"/>
    </source>
</evidence>
<name>A0A2A4GDU7_9FLAO</name>
<protein>
    <submittedName>
        <fullName evidence="2">Uncharacterized protein</fullName>
    </submittedName>
</protein>
<dbReference type="Gene3D" id="1.25.40.10">
    <property type="entry name" value="Tetratricopeptide repeat domain"/>
    <property type="match status" value="1"/>
</dbReference>
<comment type="caution">
    <text evidence="2">The sequence shown here is derived from an EMBL/GenBank/DDBJ whole genome shotgun (WGS) entry which is preliminary data.</text>
</comment>
<keyword evidence="1" id="KW-0732">Signal</keyword>
<proteinExistence type="predicted"/>